<evidence type="ECO:0000313" key="12">
    <source>
        <dbReference type="Proteomes" id="UP000179807"/>
    </source>
</evidence>
<comment type="subcellular location">
    <subcellularLocation>
        <location evidence="1 10">Preautophagosomal structure membrane</location>
        <topology evidence="1 10">Multi-pass membrane protein</topology>
    </subcellularLocation>
</comment>
<dbReference type="OrthoDB" id="2020634at2759"/>
<dbReference type="EMBL" id="MLAK01000660">
    <property type="protein sequence ID" value="OHT08726.1"/>
    <property type="molecule type" value="Genomic_DNA"/>
</dbReference>
<feature type="transmembrane region" description="Helical" evidence="10">
    <location>
        <begin position="346"/>
        <end position="365"/>
    </location>
</feature>
<gene>
    <name evidence="11" type="ORF">TRFO_04820</name>
</gene>
<dbReference type="GO" id="GO:0061709">
    <property type="term" value="P:reticulophagy"/>
    <property type="evidence" value="ECO:0007669"/>
    <property type="project" value="TreeGrafter"/>
</dbReference>
<comment type="function">
    <text evidence="10">Phospholipid scramblase involved in autophagy. Cycles between the preautophagosomal structure/phagophore assembly site (PAS) and the cytoplasmic vesicle pool and supplies membrane for the growing autophagosome. Lipid scramblase activity plays a key role in preautophagosomal structure/phagophore assembly by distributing the phospholipids that arrive through ATG2 from the cytoplasmic to the luminal leaflet of the bilayer, thereby driving autophagosomal membrane expansion.</text>
</comment>
<proteinExistence type="inferred from homology"/>
<evidence type="ECO:0000256" key="10">
    <source>
        <dbReference type="RuleBase" id="RU364027"/>
    </source>
</evidence>
<keyword evidence="4 10" id="KW-0813">Transport</keyword>
<evidence type="ECO:0000256" key="2">
    <source>
        <dbReference type="ARBA" id="ARBA00006185"/>
    </source>
</evidence>
<dbReference type="GO" id="GO:0034045">
    <property type="term" value="C:phagophore assembly site membrane"/>
    <property type="evidence" value="ECO:0007669"/>
    <property type="project" value="UniProtKB-SubCell"/>
</dbReference>
<keyword evidence="9 10" id="KW-0472">Membrane</keyword>
<feature type="transmembrane region" description="Helical" evidence="10">
    <location>
        <begin position="223"/>
        <end position="247"/>
    </location>
</feature>
<comment type="caution">
    <text evidence="10">Lacks conserved residue(s) required for the propagation of feature annotation.</text>
</comment>
<evidence type="ECO:0000313" key="11">
    <source>
        <dbReference type="EMBL" id="OHT08726.1"/>
    </source>
</evidence>
<feature type="transmembrane region" description="Helical" evidence="10">
    <location>
        <begin position="72"/>
        <end position="93"/>
    </location>
</feature>
<evidence type="ECO:0000256" key="8">
    <source>
        <dbReference type="ARBA" id="ARBA00023055"/>
    </source>
</evidence>
<feature type="transmembrane region" description="Helical" evidence="10">
    <location>
        <begin position="12"/>
        <end position="41"/>
    </location>
</feature>
<dbReference type="AlphaFoldDB" id="A0A1J4KGE6"/>
<dbReference type="RefSeq" id="XP_068361862.1">
    <property type="nucleotide sequence ID" value="XM_068492120.1"/>
</dbReference>
<dbReference type="GO" id="GO:0000422">
    <property type="term" value="P:autophagy of mitochondrion"/>
    <property type="evidence" value="ECO:0007669"/>
    <property type="project" value="TreeGrafter"/>
</dbReference>
<dbReference type="GeneID" id="94826824"/>
<dbReference type="PANTHER" id="PTHR13038">
    <property type="entry name" value="APG9 AUTOPHAGY 9"/>
    <property type="match status" value="1"/>
</dbReference>
<comment type="caution">
    <text evidence="11">The sequence shown here is derived from an EMBL/GenBank/DDBJ whole genome shotgun (WGS) entry which is preliminary data.</text>
</comment>
<dbReference type="GO" id="GO:0005776">
    <property type="term" value="C:autophagosome"/>
    <property type="evidence" value="ECO:0007669"/>
    <property type="project" value="TreeGrafter"/>
</dbReference>
<dbReference type="InterPro" id="IPR007241">
    <property type="entry name" value="Autophagy-rel_prot_9"/>
</dbReference>
<keyword evidence="5 10" id="KW-0812">Transmembrane</keyword>
<accession>A0A1J4KGE6</accession>
<dbReference type="Proteomes" id="UP000179807">
    <property type="component" value="Unassembled WGS sequence"/>
</dbReference>
<dbReference type="PANTHER" id="PTHR13038:SF10">
    <property type="entry name" value="AUTOPHAGY-RELATED PROTEIN 9"/>
    <property type="match status" value="1"/>
</dbReference>
<dbReference type="GO" id="GO:0034497">
    <property type="term" value="P:protein localization to phagophore assembly site"/>
    <property type="evidence" value="ECO:0007669"/>
    <property type="project" value="TreeGrafter"/>
</dbReference>
<dbReference type="GO" id="GO:0034727">
    <property type="term" value="P:piecemeal microautophagy of the nucleus"/>
    <property type="evidence" value="ECO:0007669"/>
    <property type="project" value="TreeGrafter"/>
</dbReference>
<feature type="transmembrane region" description="Helical" evidence="10">
    <location>
        <begin position="182"/>
        <end position="203"/>
    </location>
</feature>
<keyword evidence="7 10" id="KW-0072">Autophagy</keyword>
<evidence type="ECO:0000256" key="7">
    <source>
        <dbReference type="ARBA" id="ARBA00023006"/>
    </source>
</evidence>
<comment type="similarity">
    <text evidence="2 10">Belongs to the ATG9 family.</text>
</comment>
<feature type="transmembrane region" description="Helical" evidence="10">
    <location>
        <begin position="316"/>
        <end position="339"/>
    </location>
</feature>
<evidence type="ECO:0000256" key="4">
    <source>
        <dbReference type="ARBA" id="ARBA00022448"/>
    </source>
</evidence>
<organism evidence="11 12">
    <name type="scientific">Tritrichomonas foetus</name>
    <dbReference type="NCBI Taxonomy" id="1144522"/>
    <lineage>
        <taxon>Eukaryota</taxon>
        <taxon>Metamonada</taxon>
        <taxon>Parabasalia</taxon>
        <taxon>Tritrichomonadida</taxon>
        <taxon>Tritrichomonadidae</taxon>
        <taxon>Tritrichomonas</taxon>
    </lineage>
</organism>
<protein>
    <recommendedName>
        <fullName evidence="3 10">Autophagy-related protein 9</fullName>
    </recommendedName>
</protein>
<evidence type="ECO:0000256" key="5">
    <source>
        <dbReference type="ARBA" id="ARBA00022692"/>
    </source>
</evidence>
<keyword evidence="12" id="KW-1185">Reference proteome</keyword>
<dbReference type="GO" id="GO:0006869">
    <property type="term" value="P:lipid transport"/>
    <property type="evidence" value="ECO:0007669"/>
    <property type="project" value="UniProtKB-KW"/>
</dbReference>
<evidence type="ECO:0000256" key="9">
    <source>
        <dbReference type="ARBA" id="ARBA00023136"/>
    </source>
</evidence>
<keyword evidence="6 10" id="KW-1133">Transmembrane helix</keyword>
<reference evidence="11" key="1">
    <citation type="submission" date="2016-10" db="EMBL/GenBank/DDBJ databases">
        <authorList>
            <person name="Benchimol M."/>
            <person name="Almeida L.G."/>
            <person name="Vasconcelos A.T."/>
            <person name="Perreira-Neves A."/>
            <person name="Rosa I.A."/>
            <person name="Tasca T."/>
            <person name="Bogo M.R."/>
            <person name="de Souza W."/>
        </authorList>
    </citation>
    <scope>NUCLEOTIDE SEQUENCE [LARGE SCALE GENOMIC DNA]</scope>
    <source>
        <strain evidence="11">K</strain>
    </source>
</reference>
<keyword evidence="8 10" id="KW-0445">Lipid transport</keyword>
<evidence type="ECO:0000256" key="1">
    <source>
        <dbReference type="ARBA" id="ARBA00004511"/>
    </source>
</evidence>
<evidence type="ECO:0000256" key="6">
    <source>
        <dbReference type="ARBA" id="ARBA00022989"/>
    </source>
</evidence>
<dbReference type="VEuPathDB" id="TrichDB:TRFO_04820"/>
<name>A0A1J4KGE6_9EUKA</name>
<dbReference type="Pfam" id="PF04109">
    <property type="entry name" value="ATG9"/>
    <property type="match status" value="1"/>
</dbReference>
<sequence length="551" mass="63264">MQHSWTYLYEYYFAGGLLCFILDSLASIIIAAVISFMPILLFGCLQYAPIKSVTQINELIVPVSEGFLRANIFIKTCSIIFSVYTLFLVFQFLSNLPKFIRIHFYYKKKLGIPDRELTAIIWNEVVESVLIHEPSESRTMLSVAQEILRNENYLIALISDPSILTWKVPFLKKRTRIPMSRFFFYTFHLALSGIVLDSHGGSIVNGVNTIHNRKTAQRLKTRFRLFGLFMFILTPFIFAFQLLYLIFHYAQAIKNSPGTLSMRRWTPLSKWLIREYNELPHLLAERIRKSYLFANFYMDLFPSPLVQPLVRVGSFLSGALLAIFFIFGLLTDSGFLLTIPILGNKSLAWLMSIIATIYGVCRMMIPNEERPFDPDESLEQVEKNIHYDFRDENNSARSWATYDKLSEFFQPLFLHLLFEILSVAFNPFLFGVILPEKAQSIVDFIERNSINVPEIGWICAFSGFDGNEKIQGQNPEQNMKLKRSMAFFNSTIGRQASLIDFNSSLIVADESLPMLTRSSFSNSNELLNELNASIDSSPPCNPNCENDSFIV</sequence>
<feature type="transmembrane region" description="Helical" evidence="10">
    <location>
        <begin position="412"/>
        <end position="434"/>
    </location>
</feature>
<evidence type="ECO:0000256" key="3">
    <source>
        <dbReference type="ARBA" id="ARBA00018074"/>
    </source>
</evidence>